<dbReference type="AlphaFoldDB" id="A0A9I9D4Z9"/>
<protein>
    <submittedName>
        <fullName evidence="1">Uncharacterized protein</fullName>
    </submittedName>
</protein>
<organism evidence="1">
    <name type="scientific">Cucumis melo</name>
    <name type="common">Muskmelon</name>
    <dbReference type="NCBI Taxonomy" id="3656"/>
    <lineage>
        <taxon>Eukaryota</taxon>
        <taxon>Viridiplantae</taxon>
        <taxon>Streptophyta</taxon>
        <taxon>Embryophyta</taxon>
        <taxon>Tracheophyta</taxon>
        <taxon>Spermatophyta</taxon>
        <taxon>Magnoliopsida</taxon>
        <taxon>eudicotyledons</taxon>
        <taxon>Gunneridae</taxon>
        <taxon>Pentapetalae</taxon>
        <taxon>rosids</taxon>
        <taxon>fabids</taxon>
        <taxon>Cucurbitales</taxon>
        <taxon>Cucurbitaceae</taxon>
        <taxon>Benincaseae</taxon>
        <taxon>Cucumis</taxon>
    </lineage>
</organism>
<proteinExistence type="predicted"/>
<reference evidence="1" key="1">
    <citation type="submission" date="2023-03" db="UniProtKB">
        <authorList>
            <consortium name="EnsemblPlants"/>
        </authorList>
    </citation>
    <scope>IDENTIFICATION</scope>
</reference>
<evidence type="ECO:0000313" key="1">
    <source>
        <dbReference type="EnsemblPlants" id="MELO3C013119.2.1"/>
    </source>
</evidence>
<name>A0A9I9D4Z9_CUCME</name>
<dbReference type="EnsemblPlants" id="MELO3C013119.2.1">
    <property type="protein sequence ID" value="MELO3C013119.2.1"/>
    <property type="gene ID" value="MELO3C013119.2"/>
</dbReference>
<sequence length="71" mass="8360">MERRSVDIWTLTETKTETTRNGFNDFERVSSTMEIGFRWASLEHGRRMTSTTDGWTTLLDGRKWTTMLNGR</sequence>
<dbReference type="Gramene" id="MELO3C013119.2.1">
    <property type="protein sequence ID" value="MELO3C013119.2.1"/>
    <property type="gene ID" value="MELO3C013119.2"/>
</dbReference>
<accession>A0A9I9D4Z9</accession>